<feature type="region of interest" description="Disordered" evidence="1">
    <location>
        <begin position="405"/>
        <end position="426"/>
    </location>
</feature>
<name>A0A502HJR9_9PSED</name>
<dbReference type="EMBL" id="RCZE01000014">
    <property type="protein sequence ID" value="TPG73945.1"/>
    <property type="molecule type" value="Genomic_DNA"/>
</dbReference>
<dbReference type="Proteomes" id="UP000317933">
    <property type="component" value="Unassembled WGS sequence"/>
</dbReference>
<evidence type="ECO:0000256" key="1">
    <source>
        <dbReference type="SAM" id="MobiDB-lite"/>
    </source>
</evidence>
<gene>
    <name evidence="2" type="ORF">EAH78_26540</name>
</gene>
<proteinExistence type="predicted"/>
<protein>
    <submittedName>
        <fullName evidence="2">Uncharacterized protein</fullName>
    </submittedName>
</protein>
<dbReference type="RefSeq" id="WP_140670517.1">
    <property type="nucleotide sequence ID" value="NZ_RCZE01000014.1"/>
</dbReference>
<organism evidence="2 3">
    <name type="scientific">Pseudomonas arsenicoxydans</name>
    <dbReference type="NCBI Taxonomy" id="702115"/>
    <lineage>
        <taxon>Bacteria</taxon>
        <taxon>Pseudomonadati</taxon>
        <taxon>Pseudomonadota</taxon>
        <taxon>Gammaproteobacteria</taxon>
        <taxon>Pseudomonadales</taxon>
        <taxon>Pseudomonadaceae</taxon>
        <taxon>Pseudomonas</taxon>
    </lineage>
</organism>
<feature type="compositionally biased region" description="Polar residues" evidence="1">
    <location>
        <begin position="405"/>
        <end position="417"/>
    </location>
</feature>
<comment type="caution">
    <text evidence="2">The sequence shown here is derived from an EMBL/GenBank/DDBJ whole genome shotgun (WGS) entry which is preliminary data.</text>
</comment>
<accession>A0A502HJR9</accession>
<evidence type="ECO:0000313" key="3">
    <source>
        <dbReference type="Proteomes" id="UP000317933"/>
    </source>
</evidence>
<evidence type="ECO:0000313" key="2">
    <source>
        <dbReference type="EMBL" id="TPG73945.1"/>
    </source>
</evidence>
<sequence length="735" mass="84899">MTRVETSTIKIRQVRSSSGLPIDCTYLEHPAFDEHSNLCQSLHLTFIHYVPQRLNSAAYLLRKSINLFFEFFAVHTALNPKPLHLKALTDITAPVFKSFANYVLRRGEKSESAIVLRSALSIVARETEVIPLLDLPPISPTQANPTHPLAADGAASIQESLNRQIDLIYEKLHFRDEVHCSTPYTFDELSLLIEKSFTEHQVMVWVKYHTARDNKMSRYRLATRTKRCVALHGVMTSPAVAMKLLKDYELKQGEVLIPPDFDPEMGLKDNIYNWKPDWCRFLKTFMVHDFPFNLTRTQRQTYYSHQSLRSTSKCTNAIQLIIFRLTKSCEYFERKYGDSPSLSQVLYQYYPSQVDVGAIVLMMMLQSGWNKETVMAINPDDFEHALTGVIESNIKIIFSEKVRGSTRTGPYSPNKAPQTPKRMYSPSNAEDPYSLYNLILLAKDLIKPLYDIQQPPDINAQVDNGNPLFSYMNKYHTWKNQLVSTLDGRGDRLPQAVGEFLQLYPVVDNGERLVRTADVTRRLRPTWTAHRKQQFSLELVSQMLGHEFEATTDIYYDSSPQAHRDRLTRLRGELEEVLHLLRIRKFKGLLSAHAESHANADLHIFHIPGHELALWGCTDRYTPDWYGHRSQVRDGELCAHLEQCCFCSRVRILQDSLPYLIERRAHIEEQLSDAQDLPLVGRLEDELTTLHFILDNWQDNDAIKHAVRYRNRHKPLLPRNLSDLNVIFKTGEMNE</sequence>
<reference evidence="2 3" key="1">
    <citation type="journal article" date="2019" name="Environ. Microbiol.">
        <title>Species interactions and distinct microbial communities in high Arctic permafrost affected cryosols are associated with the CH4 and CO2 gas fluxes.</title>
        <authorList>
            <person name="Altshuler I."/>
            <person name="Hamel J."/>
            <person name="Turney S."/>
            <person name="Magnuson E."/>
            <person name="Levesque R."/>
            <person name="Greer C."/>
            <person name="Whyte L.G."/>
        </authorList>
    </citation>
    <scope>NUCLEOTIDE SEQUENCE [LARGE SCALE GENOMIC DNA]</scope>
    <source>
        <strain evidence="2 3">E3</strain>
    </source>
</reference>
<dbReference type="AlphaFoldDB" id="A0A502HJR9"/>